<dbReference type="Gene3D" id="3.60.15.10">
    <property type="entry name" value="Ribonuclease Z/Hydroxyacylglutathione hydrolase-like"/>
    <property type="match status" value="1"/>
</dbReference>
<dbReference type="CDD" id="cd06262">
    <property type="entry name" value="metallo-hydrolase-like_MBL-fold"/>
    <property type="match status" value="1"/>
</dbReference>
<accession>A0A1G8PSU3</accession>
<evidence type="ECO:0000313" key="8">
    <source>
        <dbReference type="Proteomes" id="UP000199225"/>
    </source>
</evidence>
<keyword evidence="8" id="KW-1185">Reference proteome</keyword>
<organism evidence="7 8">
    <name type="scientific">Salimicrobium halophilum</name>
    <dbReference type="NCBI Taxonomy" id="86666"/>
    <lineage>
        <taxon>Bacteria</taxon>
        <taxon>Bacillati</taxon>
        <taxon>Bacillota</taxon>
        <taxon>Bacilli</taxon>
        <taxon>Bacillales</taxon>
        <taxon>Bacillaceae</taxon>
        <taxon>Salimicrobium</taxon>
    </lineage>
</organism>
<dbReference type="EMBL" id="FNEV01000001">
    <property type="protein sequence ID" value="SDI95557.1"/>
    <property type="molecule type" value="Genomic_DNA"/>
</dbReference>
<keyword evidence="4" id="KW-0862">Zinc</keyword>
<dbReference type="InterPro" id="IPR051453">
    <property type="entry name" value="MBL_Glyoxalase_II"/>
</dbReference>
<sequence>MLRIARIPLGPIGTNGYVLYKEGRALVIDPGGDFDKLHTFMEEKNLQVEAILLTHAHFDHIGAVEEVRKHYKAPVYVHLEEADWLETPSKNGSEWFGMDPVVANGPDFILEPGTQRIGDFQFEVRHVPGHSPGSVAFVFRNERFTIAGDTLFQRGIGRTDLPGGDYEQLIDAILEQLLTLRDDMKIYPGHGEPTTVGEERKANPFLT</sequence>
<reference evidence="8" key="1">
    <citation type="submission" date="2016-10" db="EMBL/GenBank/DDBJ databases">
        <authorList>
            <person name="Varghese N."/>
            <person name="Submissions S."/>
        </authorList>
    </citation>
    <scope>NUCLEOTIDE SEQUENCE [LARGE SCALE GENOMIC DNA]</scope>
    <source>
        <strain evidence="8">DSM 4771</strain>
    </source>
</reference>
<dbReference type="AlphaFoldDB" id="A0A1G8PSU3"/>
<dbReference type="GO" id="GO:0016787">
    <property type="term" value="F:hydrolase activity"/>
    <property type="evidence" value="ECO:0007669"/>
    <property type="project" value="UniProtKB-KW"/>
</dbReference>
<dbReference type="PANTHER" id="PTHR46233:SF3">
    <property type="entry name" value="HYDROXYACYLGLUTATHIONE HYDROLASE GLOC"/>
    <property type="match status" value="1"/>
</dbReference>
<dbReference type="SUPFAM" id="SSF56281">
    <property type="entry name" value="Metallo-hydrolase/oxidoreductase"/>
    <property type="match status" value="1"/>
</dbReference>
<dbReference type="InterPro" id="IPR036866">
    <property type="entry name" value="RibonucZ/Hydroxyglut_hydro"/>
</dbReference>
<dbReference type="Proteomes" id="UP000199225">
    <property type="component" value="Unassembled WGS sequence"/>
</dbReference>
<feature type="domain" description="Metallo-beta-lactamase" evidence="6">
    <location>
        <begin position="13"/>
        <end position="190"/>
    </location>
</feature>
<dbReference type="RefSeq" id="WP_093190907.1">
    <property type="nucleotide sequence ID" value="NZ_FNEV01000001.1"/>
</dbReference>
<feature type="region of interest" description="Disordered" evidence="5">
    <location>
        <begin position="188"/>
        <end position="207"/>
    </location>
</feature>
<dbReference type="PANTHER" id="PTHR46233">
    <property type="entry name" value="HYDROXYACYLGLUTATHIONE HYDROLASE GLOC"/>
    <property type="match status" value="1"/>
</dbReference>
<dbReference type="Pfam" id="PF00753">
    <property type="entry name" value="Lactamase_B"/>
    <property type="match status" value="1"/>
</dbReference>
<keyword evidence="3" id="KW-0378">Hydrolase</keyword>
<dbReference type="OrthoDB" id="9802248at2"/>
<dbReference type="InterPro" id="IPR001279">
    <property type="entry name" value="Metallo-B-lactamas"/>
</dbReference>
<dbReference type="GO" id="GO:0046872">
    <property type="term" value="F:metal ion binding"/>
    <property type="evidence" value="ECO:0007669"/>
    <property type="project" value="UniProtKB-KW"/>
</dbReference>
<dbReference type="STRING" id="86666.SAMN04490247_0179"/>
<keyword evidence="2" id="KW-0479">Metal-binding</keyword>
<protein>
    <submittedName>
        <fullName evidence="7">Glyoxylase, beta-lactamase superfamily II</fullName>
    </submittedName>
</protein>
<evidence type="ECO:0000256" key="5">
    <source>
        <dbReference type="SAM" id="MobiDB-lite"/>
    </source>
</evidence>
<evidence type="ECO:0000256" key="1">
    <source>
        <dbReference type="ARBA" id="ARBA00001947"/>
    </source>
</evidence>
<evidence type="ECO:0000313" key="7">
    <source>
        <dbReference type="EMBL" id="SDI95557.1"/>
    </source>
</evidence>
<evidence type="ECO:0000259" key="6">
    <source>
        <dbReference type="SMART" id="SM00849"/>
    </source>
</evidence>
<name>A0A1G8PSU3_9BACI</name>
<comment type="cofactor">
    <cofactor evidence="1">
        <name>Zn(2+)</name>
        <dbReference type="ChEBI" id="CHEBI:29105"/>
    </cofactor>
</comment>
<evidence type="ECO:0000256" key="4">
    <source>
        <dbReference type="ARBA" id="ARBA00022833"/>
    </source>
</evidence>
<evidence type="ECO:0000256" key="3">
    <source>
        <dbReference type="ARBA" id="ARBA00022801"/>
    </source>
</evidence>
<dbReference type="SMART" id="SM00849">
    <property type="entry name" value="Lactamase_B"/>
    <property type="match status" value="1"/>
</dbReference>
<proteinExistence type="predicted"/>
<gene>
    <name evidence="7" type="ORF">SAMN04490247_0179</name>
</gene>
<feature type="compositionally biased region" description="Basic and acidic residues" evidence="5">
    <location>
        <begin position="197"/>
        <end position="207"/>
    </location>
</feature>
<evidence type="ECO:0000256" key="2">
    <source>
        <dbReference type="ARBA" id="ARBA00022723"/>
    </source>
</evidence>